<name>A0AAV2HQV5_LYMST</name>
<evidence type="ECO:0000313" key="2">
    <source>
        <dbReference type="Proteomes" id="UP001497497"/>
    </source>
</evidence>
<dbReference type="EMBL" id="CAXITT010000231">
    <property type="protein sequence ID" value="CAL1536495.1"/>
    <property type="molecule type" value="Genomic_DNA"/>
</dbReference>
<keyword evidence="2" id="KW-1185">Reference proteome</keyword>
<reference evidence="1 2" key="1">
    <citation type="submission" date="2024-04" db="EMBL/GenBank/DDBJ databases">
        <authorList>
            <consortium name="Genoscope - CEA"/>
            <person name="William W."/>
        </authorList>
    </citation>
    <scope>NUCLEOTIDE SEQUENCE [LARGE SCALE GENOMIC DNA]</scope>
</reference>
<organism evidence="1 2">
    <name type="scientific">Lymnaea stagnalis</name>
    <name type="common">Great pond snail</name>
    <name type="synonym">Helix stagnalis</name>
    <dbReference type="NCBI Taxonomy" id="6523"/>
    <lineage>
        <taxon>Eukaryota</taxon>
        <taxon>Metazoa</taxon>
        <taxon>Spiralia</taxon>
        <taxon>Lophotrochozoa</taxon>
        <taxon>Mollusca</taxon>
        <taxon>Gastropoda</taxon>
        <taxon>Heterobranchia</taxon>
        <taxon>Euthyneura</taxon>
        <taxon>Panpulmonata</taxon>
        <taxon>Hygrophila</taxon>
        <taxon>Lymnaeoidea</taxon>
        <taxon>Lymnaeidae</taxon>
        <taxon>Lymnaea</taxon>
    </lineage>
</organism>
<feature type="non-terminal residue" evidence="1">
    <location>
        <position position="112"/>
    </location>
</feature>
<dbReference type="Proteomes" id="UP001497497">
    <property type="component" value="Unassembled WGS sequence"/>
</dbReference>
<proteinExistence type="predicted"/>
<protein>
    <recommendedName>
        <fullName evidence="3">AGC-kinase C-terminal domain-containing protein</fullName>
    </recommendedName>
</protein>
<sequence>MIKSQLPKANPDVLKPVDHQHILQDSCAYCESLQLIQGSSVSHLLPRPLESMTPDEKKMPKQVRFSIETIDVMDMKQKLPATPVSTKKVVFPFSFDDFGEENVESFEGAQQE</sequence>
<comment type="caution">
    <text evidence="1">The sequence shown here is derived from an EMBL/GenBank/DDBJ whole genome shotgun (WGS) entry which is preliminary data.</text>
</comment>
<gene>
    <name evidence="1" type="ORF">GSLYS_00010408001</name>
</gene>
<evidence type="ECO:0008006" key="3">
    <source>
        <dbReference type="Google" id="ProtNLM"/>
    </source>
</evidence>
<evidence type="ECO:0000313" key="1">
    <source>
        <dbReference type="EMBL" id="CAL1536495.1"/>
    </source>
</evidence>
<dbReference type="AlphaFoldDB" id="A0AAV2HQV5"/>
<accession>A0AAV2HQV5</accession>